<protein>
    <recommendedName>
        <fullName evidence="1">GEVED domain-containing protein</fullName>
    </recommendedName>
</protein>
<comment type="caution">
    <text evidence="2">The sequence shown here is derived from an EMBL/GenBank/DDBJ whole genome shotgun (WGS) entry which is preliminary data.</text>
</comment>
<evidence type="ECO:0000313" key="3">
    <source>
        <dbReference type="Proteomes" id="UP000076587"/>
    </source>
</evidence>
<name>A0A167DF79_9GAMM</name>
<dbReference type="InterPro" id="IPR045474">
    <property type="entry name" value="GEVED"/>
</dbReference>
<accession>A0A167DF79</accession>
<dbReference type="EMBL" id="AUXT01000144">
    <property type="protein sequence ID" value="KZN48762.1"/>
    <property type="molecule type" value="Genomic_DNA"/>
</dbReference>
<feature type="domain" description="GEVED" evidence="1">
    <location>
        <begin position="88"/>
        <end position="126"/>
    </location>
</feature>
<evidence type="ECO:0000259" key="1">
    <source>
        <dbReference type="Pfam" id="PF20009"/>
    </source>
</evidence>
<sequence length="135" mass="14613">MGSCLLPNVLICTQLKAQDDAIPLNNNYCESSEGNYEHIAGVSTTGINNISAGQSAYTDFTNLTAELSVGQNQIILTPGFVNNAYTEYWSVFIDLNNDGDFSDIDELVGSSSSRSALTTTLDIPHQLQVKLLECE</sequence>
<dbReference type="AlphaFoldDB" id="A0A167DF79"/>
<organism evidence="2 3">
    <name type="scientific">Pseudoalteromonas luteoviolacea NCIMB 1942</name>
    <dbReference type="NCBI Taxonomy" id="1365253"/>
    <lineage>
        <taxon>Bacteria</taxon>
        <taxon>Pseudomonadati</taxon>
        <taxon>Pseudomonadota</taxon>
        <taxon>Gammaproteobacteria</taxon>
        <taxon>Alteromonadales</taxon>
        <taxon>Pseudoalteromonadaceae</taxon>
        <taxon>Pseudoalteromonas</taxon>
    </lineage>
</organism>
<reference evidence="2 3" key="1">
    <citation type="submission" date="2013-07" db="EMBL/GenBank/DDBJ databases">
        <title>Comparative Genomic and Metabolomic Analysis of Twelve Strains of Pseudoalteromonas luteoviolacea.</title>
        <authorList>
            <person name="Vynne N.G."/>
            <person name="Mansson M."/>
            <person name="Gram L."/>
        </authorList>
    </citation>
    <scope>NUCLEOTIDE SEQUENCE [LARGE SCALE GENOMIC DNA]</scope>
    <source>
        <strain evidence="2 3">NCIMB 1942</strain>
    </source>
</reference>
<evidence type="ECO:0000313" key="2">
    <source>
        <dbReference type="EMBL" id="KZN48762.1"/>
    </source>
</evidence>
<dbReference type="PATRIC" id="fig|1365253.3.peg.1663"/>
<dbReference type="Pfam" id="PF20009">
    <property type="entry name" value="GEVED"/>
    <property type="match status" value="1"/>
</dbReference>
<proteinExistence type="predicted"/>
<dbReference type="Proteomes" id="UP000076587">
    <property type="component" value="Unassembled WGS sequence"/>
</dbReference>
<gene>
    <name evidence="2" type="ORF">N482_07060</name>
</gene>